<name>A0A5C5UUB8_9BACT</name>
<accession>A0A5C5UUB8</accession>
<dbReference type="AlphaFoldDB" id="A0A5C5UUB8"/>
<keyword evidence="2" id="KW-1185">Reference proteome</keyword>
<sequence length="78" mass="8921">MPAATILRERPTASVREIQFHATENCLWVMFEDEEYTQWCGIFGAGTQRYEGKIIELSEGEFHGDRTINHVASNTSSR</sequence>
<dbReference type="EMBL" id="SJPF01000006">
    <property type="protein sequence ID" value="TWT29971.1"/>
    <property type="molecule type" value="Genomic_DNA"/>
</dbReference>
<protein>
    <submittedName>
        <fullName evidence="1">Uncharacterized protein</fullName>
    </submittedName>
</protein>
<evidence type="ECO:0000313" key="2">
    <source>
        <dbReference type="Proteomes" id="UP000318878"/>
    </source>
</evidence>
<proteinExistence type="predicted"/>
<evidence type="ECO:0000313" key="1">
    <source>
        <dbReference type="EMBL" id="TWT29971.1"/>
    </source>
</evidence>
<dbReference type="Proteomes" id="UP000318878">
    <property type="component" value="Unassembled WGS sequence"/>
</dbReference>
<organism evidence="1 2">
    <name type="scientific">Blastopirellula retiformator</name>
    <dbReference type="NCBI Taxonomy" id="2527970"/>
    <lineage>
        <taxon>Bacteria</taxon>
        <taxon>Pseudomonadati</taxon>
        <taxon>Planctomycetota</taxon>
        <taxon>Planctomycetia</taxon>
        <taxon>Pirellulales</taxon>
        <taxon>Pirellulaceae</taxon>
        <taxon>Blastopirellula</taxon>
    </lineage>
</organism>
<gene>
    <name evidence="1" type="ORF">Enr8_46280</name>
</gene>
<comment type="caution">
    <text evidence="1">The sequence shown here is derived from an EMBL/GenBank/DDBJ whole genome shotgun (WGS) entry which is preliminary data.</text>
</comment>
<reference evidence="1 2" key="1">
    <citation type="submission" date="2019-02" db="EMBL/GenBank/DDBJ databases">
        <title>Deep-cultivation of Planctomycetes and their phenomic and genomic characterization uncovers novel biology.</title>
        <authorList>
            <person name="Wiegand S."/>
            <person name="Jogler M."/>
            <person name="Boedeker C."/>
            <person name="Pinto D."/>
            <person name="Vollmers J."/>
            <person name="Rivas-Marin E."/>
            <person name="Kohn T."/>
            <person name="Peeters S.H."/>
            <person name="Heuer A."/>
            <person name="Rast P."/>
            <person name="Oberbeckmann S."/>
            <person name="Bunk B."/>
            <person name="Jeske O."/>
            <person name="Meyerdierks A."/>
            <person name="Storesund J.E."/>
            <person name="Kallscheuer N."/>
            <person name="Luecker S."/>
            <person name="Lage O.M."/>
            <person name="Pohl T."/>
            <person name="Merkel B.J."/>
            <person name="Hornburger P."/>
            <person name="Mueller R.-W."/>
            <person name="Bruemmer F."/>
            <person name="Labrenz M."/>
            <person name="Spormann A.M."/>
            <person name="Op Den Camp H."/>
            <person name="Overmann J."/>
            <person name="Amann R."/>
            <person name="Jetten M.S.M."/>
            <person name="Mascher T."/>
            <person name="Medema M.H."/>
            <person name="Devos D.P."/>
            <person name="Kaster A.-K."/>
            <person name="Ovreas L."/>
            <person name="Rohde M."/>
            <person name="Galperin M.Y."/>
            <person name="Jogler C."/>
        </authorList>
    </citation>
    <scope>NUCLEOTIDE SEQUENCE [LARGE SCALE GENOMIC DNA]</scope>
    <source>
        <strain evidence="1 2">Enr8</strain>
    </source>
</reference>